<dbReference type="RefSeq" id="WP_034359800.1">
    <property type="nucleotide sequence ID" value="NZ_JHAC01000061.1"/>
</dbReference>
<protein>
    <recommendedName>
        <fullName evidence="4">Alanine racemase N-terminal domain-containing protein</fullName>
    </recommendedName>
</protein>
<comment type="similarity">
    <text evidence="3">Belongs to the pyridoxal phosphate-binding protein YggS/PROSC family.</text>
</comment>
<proteinExistence type="inferred from homology"/>
<dbReference type="eggNOG" id="COG0325">
    <property type="taxonomic scope" value="Bacteria"/>
</dbReference>
<sequence length="229" mass="24586">MSLPEVLAGIRAAEERAGRAPGSVRLVAVTKGQDPDAIRGHVLRYAALQPGGFPLGEGRAQELRDKAAQMTGPDWTSPESPGLEWHYIGPLQLNKVKYMRPVTLIHALEDVRQAQALADAAAKWGRAPDVLLQLHNGEAQKHGIHPQDLRSVYAEVVQTGLNVRGLMVMAPDLGDAAAATEAARQVFRDAARRAHDLGLPELSMGMSGDYPVAIESGATLVRVGRSLFI</sequence>
<dbReference type="Pfam" id="PF01168">
    <property type="entry name" value="Ala_racemase_N"/>
    <property type="match status" value="1"/>
</dbReference>
<dbReference type="EMBL" id="JHAC01000061">
    <property type="protein sequence ID" value="EYB66877.1"/>
    <property type="molecule type" value="Genomic_DNA"/>
</dbReference>
<evidence type="ECO:0000256" key="2">
    <source>
        <dbReference type="PIRSR" id="PIRSR004848-1"/>
    </source>
</evidence>
<dbReference type="PANTHER" id="PTHR10146:SF14">
    <property type="entry name" value="PYRIDOXAL PHOSPHATE HOMEOSTASIS PROTEIN"/>
    <property type="match status" value="1"/>
</dbReference>
<accession>A0A016QLW2</accession>
<dbReference type="OrthoDB" id="9804072at2"/>
<feature type="modified residue" description="N6-(pyridoxal phosphate)lysine" evidence="2">
    <location>
        <position position="31"/>
    </location>
</feature>
<evidence type="ECO:0000313" key="5">
    <source>
        <dbReference type="EMBL" id="EYB66877.1"/>
    </source>
</evidence>
<feature type="domain" description="Alanine racemase N-terminal" evidence="4">
    <location>
        <begin position="87"/>
        <end position="228"/>
    </location>
</feature>
<dbReference type="PIRSF" id="PIRSF004848">
    <property type="entry name" value="YBL036c_PLPDEIII"/>
    <property type="match status" value="1"/>
</dbReference>
<name>A0A016QLW2_9DEIO</name>
<comment type="caution">
    <text evidence="5">The sequence shown here is derived from an EMBL/GenBank/DDBJ whole genome shotgun (WGS) entry which is preliminary data.</text>
</comment>
<keyword evidence="1 2" id="KW-0663">Pyridoxal phosphate</keyword>
<dbReference type="Proteomes" id="UP000020492">
    <property type="component" value="Unassembled WGS sequence"/>
</dbReference>
<dbReference type="PANTHER" id="PTHR10146">
    <property type="entry name" value="PROLINE SYNTHETASE CO-TRANSCRIBED BACTERIAL HOMOLOG PROTEIN"/>
    <property type="match status" value="1"/>
</dbReference>
<reference evidence="5 6" key="1">
    <citation type="submission" date="2014-03" db="EMBL/GenBank/DDBJ databases">
        <title>Draft genome sequence of Deinococcus phoenicis 1P10ME.</title>
        <authorList>
            <person name="Stepanov V.G."/>
            <person name="Vaishampayan P."/>
            <person name="Venkateswaran K."/>
            <person name="Fox G.E."/>
        </authorList>
    </citation>
    <scope>NUCLEOTIDE SEQUENCE [LARGE SCALE GENOMIC DNA]</scope>
    <source>
        <strain evidence="5 6">1P10ME</strain>
    </source>
</reference>
<dbReference type="CDD" id="cd00635">
    <property type="entry name" value="PLPDE_III_YBL036c_like"/>
    <property type="match status" value="1"/>
</dbReference>
<keyword evidence="6" id="KW-1185">Reference proteome</keyword>
<dbReference type="InterPro" id="IPR029066">
    <property type="entry name" value="PLP-binding_barrel"/>
</dbReference>
<evidence type="ECO:0000313" key="6">
    <source>
        <dbReference type="Proteomes" id="UP000020492"/>
    </source>
</evidence>
<dbReference type="PATRIC" id="fig|1476583.3.peg.3091"/>
<dbReference type="Gene3D" id="3.20.20.10">
    <property type="entry name" value="Alanine racemase"/>
    <property type="match status" value="1"/>
</dbReference>
<dbReference type="AlphaFoldDB" id="A0A016QLW2"/>
<comment type="cofactor">
    <cofactor evidence="2">
        <name>pyridoxal 5'-phosphate</name>
        <dbReference type="ChEBI" id="CHEBI:597326"/>
    </cofactor>
</comment>
<evidence type="ECO:0000256" key="1">
    <source>
        <dbReference type="ARBA" id="ARBA00022898"/>
    </source>
</evidence>
<gene>
    <name evidence="5" type="ORF">DEIPH_ctg064orf0045</name>
</gene>
<evidence type="ECO:0000256" key="3">
    <source>
        <dbReference type="RuleBase" id="RU004514"/>
    </source>
</evidence>
<dbReference type="InterPro" id="IPR001608">
    <property type="entry name" value="Ala_racemase_N"/>
</dbReference>
<dbReference type="GO" id="GO:0030170">
    <property type="term" value="F:pyridoxal phosphate binding"/>
    <property type="evidence" value="ECO:0007669"/>
    <property type="project" value="InterPro"/>
</dbReference>
<evidence type="ECO:0000259" key="4">
    <source>
        <dbReference type="Pfam" id="PF01168"/>
    </source>
</evidence>
<dbReference type="InterPro" id="IPR011078">
    <property type="entry name" value="PyrdxlP_homeostasis"/>
</dbReference>
<dbReference type="STRING" id="1476583.DEIPH_ctg064orf0045"/>
<organism evidence="5 6">
    <name type="scientific">Deinococcus phoenicis</name>
    <dbReference type="NCBI Taxonomy" id="1476583"/>
    <lineage>
        <taxon>Bacteria</taxon>
        <taxon>Thermotogati</taxon>
        <taxon>Deinococcota</taxon>
        <taxon>Deinococci</taxon>
        <taxon>Deinococcales</taxon>
        <taxon>Deinococcaceae</taxon>
        <taxon>Deinococcus</taxon>
    </lineage>
</organism>
<dbReference type="SUPFAM" id="SSF51419">
    <property type="entry name" value="PLP-binding barrel"/>
    <property type="match status" value="1"/>
</dbReference>